<accession>A0A5B7JXZ1</accession>
<protein>
    <submittedName>
        <fullName evidence="1">Uncharacterized protein</fullName>
    </submittedName>
</protein>
<keyword evidence="2" id="KW-1185">Reference proteome</keyword>
<evidence type="ECO:0000313" key="1">
    <source>
        <dbReference type="EMBL" id="MPC99425.1"/>
    </source>
</evidence>
<sequence length="88" mass="9601">MKQEARGGVSDDASTISIHMLEGITYNFAFKRRKKNVDIDAYVRAVLCTCSNISPGGSVVRLQLRDVGGEVRGAWCVVRGAWSAERIG</sequence>
<proteinExistence type="predicted"/>
<gene>
    <name evidence="1" type="ORF">E2C01_094838</name>
</gene>
<dbReference type="AlphaFoldDB" id="A0A5B7JXZ1"/>
<comment type="caution">
    <text evidence="1">The sequence shown here is derived from an EMBL/GenBank/DDBJ whole genome shotgun (WGS) entry which is preliminary data.</text>
</comment>
<evidence type="ECO:0000313" key="2">
    <source>
        <dbReference type="Proteomes" id="UP000324222"/>
    </source>
</evidence>
<reference evidence="1 2" key="1">
    <citation type="submission" date="2019-05" db="EMBL/GenBank/DDBJ databases">
        <title>Another draft genome of Portunus trituberculatus and its Hox gene families provides insights of decapod evolution.</title>
        <authorList>
            <person name="Jeong J.-H."/>
            <person name="Song I."/>
            <person name="Kim S."/>
            <person name="Choi T."/>
            <person name="Kim D."/>
            <person name="Ryu S."/>
            <person name="Kim W."/>
        </authorList>
    </citation>
    <scope>NUCLEOTIDE SEQUENCE [LARGE SCALE GENOMIC DNA]</scope>
    <source>
        <tissue evidence="1">Muscle</tissue>
    </source>
</reference>
<name>A0A5B7JXZ1_PORTR</name>
<dbReference type="EMBL" id="VSRR010118297">
    <property type="protein sequence ID" value="MPC99425.1"/>
    <property type="molecule type" value="Genomic_DNA"/>
</dbReference>
<organism evidence="1 2">
    <name type="scientific">Portunus trituberculatus</name>
    <name type="common">Swimming crab</name>
    <name type="synonym">Neptunus trituberculatus</name>
    <dbReference type="NCBI Taxonomy" id="210409"/>
    <lineage>
        <taxon>Eukaryota</taxon>
        <taxon>Metazoa</taxon>
        <taxon>Ecdysozoa</taxon>
        <taxon>Arthropoda</taxon>
        <taxon>Crustacea</taxon>
        <taxon>Multicrustacea</taxon>
        <taxon>Malacostraca</taxon>
        <taxon>Eumalacostraca</taxon>
        <taxon>Eucarida</taxon>
        <taxon>Decapoda</taxon>
        <taxon>Pleocyemata</taxon>
        <taxon>Brachyura</taxon>
        <taxon>Eubrachyura</taxon>
        <taxon>Portunoidea</taxon>
        <taxon>Portunidae</taxon>
        <taxon>Portuninae</taxon>
        <taxon>Portunus</taxon>
    </lineage>
</organism>
<dbReference type="Proteomes" id="UP000324222">
    <property type="component" value="Unassembled WGS sequence"/>
</dbReference>